<name>C5MJ46_CANTT</name>
<evidence type="ECO:0000313" key="2">
    <source>
        <dbReference type="EMBL" id="EER30305.1"/>
    </source>
</evidence>
<reference evidence="2 3" key="1">
    <citation type="journal article" date="2009" name="Nature">
        <title>Evolution of pathogenicity and sexual reproduction in eight Candida genomes.</title>
        <authorList>
            <person name="Butler G."/>
            <person name="Rasmussen M.D."/>
            <person name="Lin M.F."/>
            <person name="Santos M.A."/>
            <person name="Sakthikumar S."/>
            <person name="Munro C.A."/>
            <person name="Rheinbay E."/>
            <person name="Grabherr M."/>
            <person name="Forche A."/>
            <person name="Reedy J.L."/>
            <person name="Agrafioti I."/>
            <person name="Arnaud M.B."/>
            <person name="Bates S."/>
            <person name="Brown A.J."/>
            <person name="Brunke S."/>
            <person name="Costanzo M.C."/>
            <person name="Fitzpatrick D.A."/>
            <person name="de Groot P.W."/>
            <person name="Harris D."/>
            <person name="Hoyer L.L."/>
            <person name="Hube B."/>
            <person name="Klis F.M."/>
            <person name="Kodira C."/>
            <person name="Lennard N."/>
            <person name="Logue M.E."/>
            <person name="Martin R."/>
            <person name="Neiman A.M."/>
            <person name="Nikolaou E."/>
            <person name="Quail M.A."/>
            <person name="Quinn J."/>
            <person name="Santos M.C."/>
            <person name="Schmitzberger F.F."/>
            <person name="Sherlock G."/>
            <person name="Shah P."/>
            <person name="Silverstein K.A."/>
            <person name="Skrzypek M.S."/>
            <person name="Soll D."/>
            <person name="Staggs R."/>
            <person name="Stansfield I."/>
            <person name="Stumpf M.P."/>
            <person name="Sudbery P.E."/>
            <person name="Srikantha T."/>
            <person name="Zeng Q."/>
            <person name="Berman J."/>
            <person name="Berriman M."/>
            <person name="Heitman J."/>
            <person name="Gow N.A."/>
            <person name="Lorenz M.C."/>
            <person name="Birren B.W."/>
            <person name="Kellis M."/>
            <person name="Cuomo C.A."/>
        </authorList>
    </citation>
    <scope>NUCLEOTIDE SEQUENCE [LARGE SCALE GENOMIC DNA]</scope>
    <source>
        <strain evidence="3">ATCC MYA-3404 / T1</strain>
    </source>
</reference>
<accession>C5MJ46</accession>
<dbReference type="AlphaFoldDB" id="C5MJ46"/>
<protein>
    <recommendedName>
        <fullName evidence="4">Proline-rich protein HUA1</fullName>
    </recommendedName>
</protein>
<dbReference type="HOGENOM" id="CLU_078573_0_0_1"/>
<dbReference type="Proteomes" id="UP000002037">
    <property type="component" value="Unassembled WGS sequence"/>
</dbReference>
<feature type="compositionally biased region" description="Pro residues" evidence="1">
    <location>
        <begin position="285"/>
        <end position="316"/>
    </location>
</feature>
<dbReference type="GO" id="GO:0005737">
    <property type="term" value="C:cytoplasm"/>
    <property type="evidence" value="ECO:0007669"/>
    <property type="project" value="TreeGrafter"/>
</dbReference>
<dbReference type="GeneID" id="8298738"/>
<feature type="compositionally biased region" description="Pro residues" evidence="1">
    <location>
        <begin position="50"/>
        <end position="63"/>
    </location>
</feature>
<dbReference type="eggNOG" id="ENOG502S12N">
    <property type="taxonomic scope" value="Eukaryota"/>
</dbReference>
<dbReference type="PANTHER" id="PTHR28031:SF1">
    <property type="entry name" value="PROLINE-RICH PROTEIN HUA1"/>
    <property type="match status" value="1"/>
</dbReference>
<keyword evidence="3" id="KW-1185">Reference proteome</keyword>
<dbReference type="KEGG" id="ctp:CTRG_06089"/>
<evidence type="ECO:0000256" key="1">
    <source>
        <dbReference type="SAM" id="MobiDB-lite"/>
    </source>
</evidence>
<dbReference type="STRING" id="294747.C5MJ46"/>
<proteinExistence type="predicted"/>
<dbReference type="EMBL" id="GG692405">
    <property type="protein sequence ID" value="EER30305.1"/>
    <property type="molecule type" value="Genomic_DNA"/>
</dbReference>
<feature type="compositionally biased region" description="Low complexity" evidence="1">
    <location>
        <begin position="85"/>
        <end position="107"/>
    </location>
</feature>
<evidence type="ECO:0000313" key="3">
    <source>
        <dbReference type="Proteomes" id="UP000002037"/>
    </source>
</evidence>
<evidence type="ECO:0008006" key="4">
    <source>
        <dbReference type="Google" id="ProtNLM"/>
    </source>
</evidence>
<dbReference type="VEuPathDB" id="FungiDB:CTRG_06089"/>
<feature type="region of interest" description="Disordered" evidence="1">
    <location>
        <begin position="1"/>
        <end position="108"/>
    </location>
</feature>
<dbReference type="PANTHER" id="PTHR28031">
    <property type="entry name" value="PROLINE-RICH PROTEIN HUA1"/>
    <property type="match status" value="1"/>
</dbReference>
<feature type="region of interest" description="Disordered" evidence="1">
    <location>
        <begin position="279"/>
        <end position="332"/>
    </location>
</feature>
<dbReference type="RefSeq" id="XP_002546611.1">
    <property type="nucleotide sequence ID" value="XM_002546565.1"/>
</dbReference>
<organism evidence="2 3">
    <name type="scientific">Candida tropicalis (strain ATCC MYA-3404 / T1)</name>
    <name type="common">Yeast</name>
    <dbReference type="NCBI Taxonomy" id="294747"/>
    <lineage>
        <taxon>Eukaryota</taxon>
        <taxon>Fungi</taxon>
        <taxon>Dikarya</taxon>
        <taxon>Ascomycota</taxon>
        <taxon>Saccharomycotina</taxon>
        <taxon>Pichiomycetes</taxon>
        <taxon>Debaryomycetaceae</taxon>
        <taxon>Candida/Lodderomyces clade</taxon>
        <taxon>Candida</taxon>
    </lineage>
</organism>
<dbReference type="OrthoDB" id="2405700at2759"/>
<sequence length="332" mass="36626">MPLTNRPQSDDDVPPPPSYDDAIKDTLVEETSSSIDHGPPLPQRRQTQRRPPPSLSPSPPPLHPSLSPVTHLNVPYDRPPERRTTSSTSAISSSSSRRSNESQFKSSDLYTNNTNLPFSYTRGYYCKKCKNSGYKSPKQICRACWDRFYLKDHAYNPNQKNLPFSYPKRFYCSKCGNTGYKFKNGLTCQNCWSQFGPRNNSSYVNSAYQPSFFGSTTYISAPGGGFNNGVPARRVPPGSPELGGLLCGNCRGEGMIHILFDTDLCPVCGGLGRVFPRGTVGTSSAPPPPQPPRPPQMNYGYPPPQPGPPPQGPPPSQQWGGYQYDYNYGAKN</sequence>
<gene>
    <name evidence="2" type="ORF">CTRG_06089</name>
</gene>
<dbReference type="InterPro" id="IPR038910">
    <property type="entry name" value="Hua1-like"/>
</dbReference>